<evidence type="ECO:0000313" key="1">
    <source>
        <dbReference type="EMBL" id="VVV02876.1"/>
    </source>
</evidence>
<name>A0A5Q4YX82_9GAMM</name>
<protein>
    <recommendedName>
        <fullName evidence="2">Alpha/beta hydrolase</fullName>
    </recommendedName>
</protein>
<gene>
    <name evidence="1" type="ORF">AW0309160_00201</name>
</gene>
<dbReference type="EMBL" id="LR721750">
    <property type="protein sequence ID" value="VVV02876.1"/>
    <property type="molecule type" value="Genomic_DNA"/>
</dbReference>
<sequence>MEKELSYLGKKYYSLPSNKCVEESKSLIIIMSTHNQKDRYFLFNKISECTERSSDVIFVTDPKNSYYLDSDDGKGYFSFFEYLIKDYDPINVSLFGTSMSGYAALLFSRMIGCNAIVNNPQVNLNESYAFAWPALKNTLSNVCSLDISISDYEKKPGSCFVVYGEHAMDKMNKKLLDASSNLFDTYISRGILDKSHGFYFEVVEDIFEINSLILKFNDVKLIKVDKLKY</sequence>
<accession>A0A5Q4YX82</accession>
<evidence type="ECO:0008006" key="2">
    <source>
        <dbReference type="Google" id="ProtNLM"/>
    </source>
</evidence>
<proteinExistence type="predicted"/>
<reference evidence="1" key="1">
    <citation type="submission" date="2019-09" db="EMBL/GenBank/DDBJ databases">
        <authorList>
            <person name="Hjerde E."/>
        </authorList>
    </citation>
    <scope>NUCLEOTIDE SEQUENCE</scope>
    <source>
        <strain evidence="1">06/09/160</strain>
    </source>
</reference>
<organism evidence="1">
    <name type="scientific">Aliivibrio wodanis</name>
    <dbReference type="NCBI Taxonomy" id="80852"/>
    <lineage>
        <taxon>Bacteria</taxon>
        <taxon>Pseudomonadati</taxon>
        <taxon>Pseudomonadota</taxon>
        <taxon>Gammaproteobacteria</taxon>
        <taxon>Vibrionales</taxon>
        <taxon>Vibrionaceae</taxon>
        <taxon>Aliivibrio</taxon>
    </lineage>
</organism>
<dbReference type="AlphaFoldDB" id="A0A5Q4YX82"/>